<evidence type="ECO:0000313" key="3">
    <source>
        <dbReference type="Proteomes" id="UP000698173"/>
    </source>
</evidence>
<keyword evidence="1" id="KW-0812">Transmembrane</keyword>
<reference evidence="2" key="2">
    <citation type="submission" date="2021-09" db="EMBL/GenBank/DDBJ databases">
        <authorList>
            <person name="Gilroy R."/>
        </authorList>
    </citation>
    <scope>NUCLEOTIDE SEQUENCE</scope>
    <source>
        <strain evidence="2">CHK171-7178</strain>
    </source>
</reference>
<gene>
    <name evidence="2" type="ORF">K8V56_17650</name>
</gene>
<organism evidence="2 3">
    <name type="scientific">Sporosarcina psychrophila</name>
    <name type="common">Bacillus psychrophilus</name>
    <dbReference type="NCBI Taxonomy" id="1476"/>
    <lineage>
        <taxon>Bacteria</taxon>
        <taxon>Bacillati</taxon>
        <taxon>Bacillota</taxon>
        <taxon>Bacilli</taxon>
        <taxon>Bacillales</taxon>
        <taxon>Caryophanaceae</taxon>
        <taxon>Sporosarcina</taxon>
    </lineage>
</organism>
<sequence>MYGELIVGVNMLFNYTILSFANKVGNVQVARGRLLFASFAGALPVVILPSSASVVIISFICMTVCAFGKAFELWKKSAIMVLIGAVFAGGLLTVIQYRINIFSSPFTVLVYAVVAYVSLYFMRKKWLDVRTVRHVSELRASSVIHIWDAEIEIDVFVDSGNGCTEPLSGSPVHFVSLKVLEKHIPEDLMKPMLAWDPLGPPSMSAFPDSYHKQIRLIRLVTVQGHSWAVGFRFNRWVLEDGNVLQPGYIVVTKNDRRYPDGAGAILHVSAMESLNGERGTAYAV</sequence>
<dbReference type="EMBL" id="DYWT01000268">
    <property type="protein sequence ID" value="HJF33591.1"/>
    <property type="molecule type" value="Genomic_DNA"/>
</dbReference>
<feature type="transmembrane region" description="Helical" evidence="1">
    <location>
        <begin position="79"/>
        <end position="99"/>
    </location>
</feature>
<name>A0A921G2C4_SPOPS</name>
<comment type="caution">
    <text evidence="2">The sequence shown here is derived from an EMBL/GenBank/DDBJ whole genome shotgun (WGS) entry which is preliminary data.</text>
</comment>
<feature type="transmembrane region" description="Helical" evidence="1">
    <location>
        <begin position="34"/>
        <end position="67"/>
    </location>
</feature>
<keyword evidence="1" id="KW-1133">Transmembrane helix</keyword>
<dbReference type="GO" id="GO:0004190">
    <property type="term" value="F:aspartic-type endopeptidase activity"/>
    <property type="evidence" value="ECO:0007669"/>
    <property type="project" value="InterPro"/>
</dbReference>
<dbReference type="GO" id="GO:0030436">
    <property type="term" value="P:asexual sporulation"/>
    <property type="evidence" value="ECO:0007669"/>
    <property type="project" value="InterPro"/>
</dbReference>
<keyword evidence="1" id="KW-0472">Membrane</keyword>
<dbReference type="InterPro" id="IPR005081">
    <property type="entry name" value="SpoIIGA"/>
</dbReference>
<protein>
    <submittedName>
        <fullName evidence="2">Sigma-E processing peptidase SpoIIGA</fullName>
    </submittedName>
</protein>
<reference evidence="2" key="1">
    <citation type="journal article" date="2021" name="PeerJ">
        <title>Extensive microbial diversity within the chicken gut microbiome revealed by metagenomics and culture.</title>
        <authorList>
            <person name="Gilroy R."/>
            <person name="Ravi A."/>
            <person name="Getino M."/>
            <person name="Pursley I."/>
            <person name="Horton D.L."/>
            <person name="Alikhan N.F."/>
            <person name="Baker D."/>
            <person name="Gharbi K."/>
            <person name="Hall N."/>
            <person name="Watson M."/>
            <person name="Adriaenssens E.M."/>
            <person name="Foster-Nyarko E."/>
            <person name="Jarju S."/>
            <person name="Secka A."/>
            <person name="Antonio M."/>
            <person name="Oren A."/>
            <person name="Chaudhuri R.R."/>
            <person name="La Ragione R."/>
            <person name="Hildebrand F."/>
            <person name="Pallen M.J."/>
        </authorList>
    </citation>
    <scope>NUCLEOTIDE SEQUENCE</scope>
    <source>
        <strain evidence="2">CHK171-7178</strain>
    </source>
</reference>
<dbReference type="Pfam" id="PF03419">
    <property type="entry name" value="Peptidase_U4"/>
    <property type="match status" value="1"/>
</dbReference>
<dbReference type="AlphaFoldDB" id="A0A921G2C4"/>
<dbReference type="Proteomes" id="UP000698173">
    <property type="component" value="Unassembled WGS sequence"/>
</dbReference>
<feature type="transmembrane region" description="Helical" evidence="1">
    <location>
        <begin position="105"/>
        <end position="122"/>
    </location>
</feature>
<accession>A0A921G2C4</accession>
<proteinExistence type="predicted"/>
<dbReference type="GO" id="GO:0006508">
    <property type="term" value="P:proteolysis"/>
    <property type="evidence" value="ECO:0007669"/>
    <property type="project" value="InterPro"/>
</dbReference>
<evidence type="ECO:0000313" key="2">
    <source>
        <dbReference type="EMBL" id="HJF33591.1"/>
    </source>
</evidence>
<evidence type="ECO:0000256" key="1">
    <source>
        <dbReference type="SAM" id="Phobius"/>
    </source>
</evidence>